<reference evidence="1" key="1">
    <citation type="journal article" date="2020" name="Stud. Mycol.">
        <title>101 Dothideomycetes genomes: a test case for predicting lifestyles and emergence of pathogens.</title>
        <authorList>
            <person name="Haridas S."/>
            <person name="Albert R."/>
            <person name="Binder M."/>
            <person name="Bloem J."/>
            <person name="Labutti K."/>
            <person name="Salamov A."/>
            <person name="Andreopoulos B."/>
            <person name="Baker S."/>
            <person name="Barry K."/>
            <person name="Bills G."/>
            <person name="Bluhm B."/>
            <person name="Cannon C."/>
            <person name="Castanera R."/>
            <person name="Culley D."/>
            <person name="Daum C."/>
            <person name="Ezra D."/>
            <person name="Gonzalez J."/>
            <person name="Henrissat B."/>
            <person name="Kuo A."/>
            <person name="Liang C."/>
            <person name="Lipzen A."/>
            <person name="Lutzoni F."/>
            <person name="Magnuson J."/>
            <person name="Mondo S."/>
            <person name="Nolan M."/>
            <person name="Ohm R."/>
            <person name="Pangilinan J."/>
            <person name="Park H.-J."/>
            <person name="Ramirez L."/>
            <person name="Alfaro M."/>
            <person name="Sun H."/>
            <person name="Tritt A."/>
            <person name="Yoshinaga Y."/>
            <person name="Zwiers L.-H."/>
            <person name="Turgeon B."/>
            <person name="Goodwin S."/>
            <person name="Spatafora J."/>
            <person name="Crous P."/>
            <person name="Grigoriev I."/>
        </authorList>
    </citation>
    <scope>NUCLEOTIDE SEQUENCE</scope>
    <source>
        <strain evidence="1">CBS 123094</strain>
    </source>
</reference>
<proteinExistence type="predicted"/>
<name>A0A6A5W154_9PLEO</name>
<keyword evidence="2" id="KW-1185">Reference proteome</keyword>
<accession>A0A6A5W154</accession>
<dbReference type="AlphaFoldDB" id="A0A6A5W154"/>
<dbReference type="EMBL" id="ML977752">
    <property type="protein sequence ID" value="KAF1992915.1"/>
    <property type="molecule type" value="Genomic_DNA"/>
</dbReference>
<protein>
    <submittedName>
        <fullName evidence="1">Uncharacterized protein</fullName>
    </submittedName>
</protein>
<sequence length="169" mass="19051">MPSKPAKPTDCSAWLIEELKIHIITFDDDTTSLLKGQEQAFGQCSNLLRENAEGFTNHSKAGRSILHRASEFLKDIFQAMGSEVFLLCTFVHRTKLGQDAHKIRLSRIQIWWNSTAHPKGLVTVATKLCDGEFFLLIFVRLGRLARSVRGGSTTVSPCARTEPQRFYNQ</sequence>
<evidence type="ECO:0000313" key="2">
    <source>
        <dbReference type="Proteomes" id="UP000799779"/>
    </source>
</evidence>
<gene>
    <name evidence="1" type="ORF">P154DRAFT_113990</name>
</gene>
<organism evidence="1 2">
    <name type="scientific">Amniculicola lignicola CBS 123094</name>
    <dbReference type="NCBI Taxonomy" id="1392246"/>
    <lineage>
        <taxon>Eukaryota</taxon>
        <taxon>Fungi</taxon>
        <taxon>Dikarya</taxon>
        <taxon>Ascomycota</taxon>
        <taxon>Pezizomycotina</taxon>
        <taxon>Dothideomycetes</taxon>
        <taxon>Pleosporomycetidae</taxon>
        <taxon>Pleosporales</taxon>
        <taxon>Amniculicolaceae</taxon>
        <taxon>Amniculicola</taxon>
    </lineage>
</organism>
<evidence type="ECO:0000313" key="1">
    <source>
        <dbReference type="EMBL" id="KAF1992915.1"/>
    </source>
</evidence>
<dbReference type="Proteomes" id="UP000799779">
    <property type="component" value="Unassembled WGS sequence"/>
</dbReference>